<evidence type="ECO:0000256" key="2">
    <source>
        <dbReference type="SAM" id="Phobius"/>
    </source>
</evidence>
<feature type="region of interest" description="Disordered" evidence="1">
    <location>
        <begin position="1"/>
        <end position="20"/>
    </location>
</feature>
<dbReference type="PANTHER" id="PTHR34115">
    <property type="entry name" value="PROTEIN, PUTATIVE-RELATED"/>
    <property type="match status" value="1"/>
</dbReference>
<sequence length="149" mass="16769">MSSSAQIANRQSSGDENTEEERVAYSSTVHRLIIFINGGAIGLLQVVTNSSTNEAERRAKILCFWLFTLIYTILRVFEVKLRNKPNIRNFAGNVSHLFGAIAALMIISLISPRFTLIVIALWLVWFFVVMYVSFSDLVFPKDNAVDPPD</sequence>
<keyword evidence="2" id="KW-0812">Transmembrane</keyword>
<keyword evidence="2" id="KW-0472">Membrane</keyword>
<dbReference type="InterPro" id="IPR053258">
    <property type="entry name" value="Ca-permeable_cation_channel"/>
</dbReference>
<evidence type="ECO:0000313" key="3">
    <source>
        <dbReference type="EMBL" id="ESQ33617.1"/>
    </source>
</evidence>
<feature type="transmembrane region" description="Helical" evidence="2">
    <location>
        <begin position="59"/>
        <end position="78"/>
    </location>
</feature>
<dbReference type="PANTHER" id="PTHR34115:SF13">
    <property type="entry name" value="RPB1A"/>
    <property type="match status" value="1"/>
</dbReference>
<protein>
    <submittedName>
        <fullName evidence="3">Uncharacterized protein</fullName>
    </submittedName>
</protein>
<name>V4KUB3_EUTSA</name>
<dbReference type="Gramene" id="ESQ33617">
    <property type="protein sequence ID" value="ESQ33617"/>
    <property type="gene ID" value="EUTSA_v10010009mg"/>
</dbReference>
<feature type="transmembrane region" description="Helical" evidence="2">
    <location>
        <begin position="90"/>
        <end position="110"/>
    </location>
</feature>
<dbReference type="OMA" id="VMFETHR"/>
<keyword evidence="4" id="KW-1185">Reference proteome</keyword>
<organism evidence="3 4">
    <name type="scientific">Eutrema salsugineum</name>
    <name type="common">Saltwater cress</name>
    <name type="synonym">Sisymbrium salsugineum</name>
    <dbReference type="NCBI Taxonomy" id="72664"/>
    <lineage>
        <taxon>Eukaryota</taxon>
        <taxon>Viridiplantae</taxon>
        <taxon>Streptophyta</taxon>
        <taxon>Embryophyta</taxon>
        <taxon>Tracheophyta</taxon>
        <taxon>Spermatophyta</taxon>
        <taxon>Magnoliopsida</taxon>
        <taxon>eudicotyledons</taxon>
        <taxon>Gunneridae</taxon>
        <taxon>Pentapetalae</taxon>
        <taxon>rosids</taxon>
        <taxon>malvids</taxon>
        <taxon>Brassicales</taxon>
        <taxon>Brassicaceae</taxon>
        <taxon>Eutremeae</taxon>
        <taxon>Eutrema</taxon>
    </lineage>
</organism>
<accession>V4KUB3</accession>
<evidence type="ECO:0000313" key="4">
    <source>
        <dbReference type="Proteomes" id="UP000030689"/>
    </source>
</evidence>
<dbReference type="EMBL" id="KI517683">
    <property type="protein sequence ID" value="ESQ33617.1"/>
    <property type="molecule type" value="Genomic_DNA"/>
</dbReference>
<evidence type="ECO:0000256" key="1">
    <source>
        <dbReference type="SAM" id="MobiDB-lite"/>
    </source>
</evidence>
<gene>
    <name evidence="3" type="ORF">EUTSA_v10010009mg</name>
</gene>
<dbReference type="OrthoDB" id="1107281at2759"/>
<proteinExistence type="predicted"/>
<dbReference type="KEGG" id="eus:EUTSA_v10010009mg"/>
<feature type="transmembrane region" description="Helical" evidence="2">
    <location>
        <begin position="116"/>
        <end position="134"/>
    </location>
</feature>
<keyword evidence="2" id="KW-1133">Transmembrane helix</keyword>
<feature type="compositionally biased region" description="Polar residues" evidence="1">
    <location>
        <begin position="1"/>
        <end position="15"/>
    </location>
</feature>
<reference evidence="3 4" key="1">
    <citation type="journal article" date="2013" name="Front. Plant Sci.">
        <title>The Reference Genome of the Halophytic Plant Eutrema salsugineum.</title>
        <authorList>
            <person name="Yang R."/>
            <person name="Jarvis D.E."/>
            <person name="Chen H."/>
            <person name="Beilstein M.A."/>
            <person name="Grimwood J."/>
            <person name="Jenkins J."/>
            <person name="Shu S."/>
            <person name="Prochnik S."/>
            <person name="Xin M."/>
            <person name="Ma C."/>
            <person name="Schmutz J."/>
            <person name="Wing R.A."/>
            <person name="Mitchell-Olds T."/>
            <person name="Schumaker K.S."/>
            <person name="Wang X."/>
        </authorList>
    </citation>
    <scope>NUCLEOTIDE SEQUENCE [LARGE SCALE GENOMIC DNA]</scope>
</reference>
<dbReference type="AlphaFoldDB" id="V4KUB3"/>
<dbReference type="Proteomes" id="UP000030689">
    <property type="component" value="Unassembled WGS sequence"/>
</dbReference>